<evidence type="ECO:0000256" key="1">
    <source>
        <dbReference type="SAM" id="Phobius"/>
    </source>
</evidence>
<gene>
    <name evidence="3" type="ORF">BZG36_03296</name>
</gene>
<dbReference type="Proteomes" id="UP000242875">
    <property type="component" value="Unassembled WGS sequence"/>
</dbReference>
<evidence type="ECO:0000256" key="2">
    <source>
        <dbReference type="SAM" id="SignalP"/>
    </source>
</evidence>
<feature type="transmembrane region" description="Helical" evidence="1">
    <location>
        <begin position="74"/>
        <end position="91"/>
    </location>
</feature>
<accession>A0A261XZE0</accession>
<evidence type="ECO:0008006" key="5">
    <source>
        <dbReference type="Google" id="ProtNLM"/>
    </source>
</evidence>
<proteinExistence type="predicted"/>
<evidence type="ECO:0000313" key="3">
    <source>
        <dbReference type="EMBL" id="OZJ03713.1"/>
    </source>
</evidence>
<keyword evidence="1" id="KW-0472">Membrane</keyword>
<organism evidence="3 4">
    <name type="scientific">Bifiguratus adelaidae</name>
    <dbReference type="NCBI Taxonomy" id="1938954"/>
    <lineage>
        <taxon>Eukaryota</taxon>
        <taxon>Fungi</taxon>
        <taxon>Fungi incertae sedis</taxon>
        <taxon>Mucoromycota</taxon>
        <taxon>Mucoromycotina</taxon>
        <taxon>Endogonomycetes</taxon>
        <taxon>Endogonales</taxon>
        <taxon>Endogonales incertae sedis</taxon>
        <taxon>Bifiguratus</taxon>
    </lineage>
</organism>
<comment type="caution">
    <text evidence="3">The sequence shown here is derived from an EMBL/GenBank/DDBJ whole genome shotgun (WGS) entry which is preliminary data.</text>
</comment>
<keyword evidence="1" id="KW-0812">Transmembrane</keyword>
<dbReference type="EMBL" id="MVBO01000072">
    <property type="protein sequence ID" value="OZJ03713.1"/>
    <property type="molecule type" value="Genomic_DNA"/>
</dbReference>
<dbReference type="AlphaFoldDB" id="A0A261XZE0"/>
<feature type="chain" id="PRO_5012740569" description="Sodium/calcium exchanger membrane region domain-containing protein" evidence="2">
    <location>
        <begin position="20"/>
        <end position="148"/>
    </location>
</feature>
<keyword evidence="2" id="KW-0732">Signal</keyword>
<evidence type="ECO:0000313" key="4">
    <source>
        <dbReference type="Proteomes" id="UP000242875"/>
    </source>
</evidence>
<sequence length="148" mass="16212">MWAAVFALLIVWTFLLILADSMKQRRLSRMTAISLLSPGDPTTLIGAEAGHPEPQEATQEETRLIVAAGSARDAFLMLLAATLVTTAGYGATPATVTLAWLYTVFVLVWIFTILFDGSPVVCILMEILAIPLILSMFTLAFREQTRRP</sequence>
<feature type="transmembrane region" description="Helical" evidence="1">
    <location>
        <begin position="121"/>
        <end position="141"/>
    </location>
</feature>
<keyword evidence="4" id="KW-1185">Reference proteome</keyword>
<name>A0A261XZE0_9FUNG</name>
<keyword evidence="1" id="KW-1133">Transmembrane helix</keyword>
<reference evidence="3 4" key="1">
    <citation type="journal article" date="2017" name="Mycologia">
        <title>Bifiguratus adelaidae, gen. et sp. nov., a new member of Mucoromycotina in endophytic and soil-dwelling habitats.</title>
        <authorList>
            <person name="Torres-Cruz T.J."/>
            <person name="Billingsley Tobias T.L."/>
            <person name="Almatruk M."/>
            <person name="Hesse C."/>
            <person name="Kuske C.R."/>
            <person name="Desiro A."/>
            <person name="Benucci G.M."/>
            <person name="Bonito G."/>
            <person name="Stajich J.E."/>
            <person name="Dunlap C."/>
            <person name="Arnold A.E."/>
            <person name="Porras-Alfaro A."/>
        </authorList>
    </citation>
    <scope>NUCLEOTIDE SEQUENCE [LARGE SCALE GENOMIC DNA]</scope>
    <source>
        <strain evidence="3 4">AZ0501</strain>
    </source>
</reference>
<protein>
    <recommendedName>
        <fullName evidence="5">Sodium/calcium exchanger membrane region domain-containing protein</fullName>
    </recommendedName>
</protein>
<feature type="signal peptide" evidence="2">
    <location>
        <begin position="1"/>
        <end position="19"/>
    </location>
</feature>
<feature type="transmembrane region" description="Helical" evidence="1">
    <location>
        <begin position="98"/>
        <end position="115"/>
    </location>
</feature>